<comment type="cofactor">
    <cofactor evidence="1">
        <name>Zn(2+)</name>
        <dbReference type="ChEBI" id="CHEBI:29105"/>
    </cofactor>
</comment>
<comment type="caution">
    <text evidence="7">The sequence shown here is derived from an EMBL/GenBank/DDBJ whole genome shotgun (WGS) entry which is preliminary data.</text>
</comment>
<dbReference type="InterPro" id="IPR002933">
    <property type="entry name" value="Peptidase_M20"/>
</dbReference>
<evidence type="ECO:0000256" key="3">
    <source>
        <dbReference type="ARBA" id="ARBA00022723"/>
    </source>
</evidence>
<dbReference type="PROSITE" id="PS00758">
    <property type="entry name" value="ARGE_DAPE_CPG2_1"/>
    <property type="match status" value="1"/>
</dbReference>
<evidence type="ECO:0000313" key="8">
    <source>
        <dbReference type="Proteomes" id="UP000650511"/>
    </source>
</evidence>
<evidence type="ECO:0000256" key="2">
    <source>
        <dbReference type="ARBA" id="ARBA00006247"/>
    </source>
</evidence>
<sequence>MTSVDPGLTGQTVELLQQLIRNACVNDGAPGSGEESRNAELLTGHLDGLELTSYEPLPGRRSLLVSLPGTDPDAPTVLLMGHTDVVPVSPDDWREDPFGGELIDGEVWGRGAVDMLNLTASMAVAVRELHRRGRPLRGTLKFLAVADEEAGGTWGADWITANAWDDVACDYVLTENGGIPAPMASGPKLVMTVAEKGIGWRRITVRGTPGHGSMPYGADNALVLAAEVVRRLQAYSPRAVVGELWRGLVDAMALPDQQRDALLDPGRLRDALTTMDPKLARYCHAMTHTTFSPNVIRGGDKTNIIPDRVELEVDIRTLPGVTSEDVDAMLAEALGDLAERVELSPVVKERPASASAVGTPMWDTLARRARAAHPDAEVLPWMLVGGTDAAFFRRRGVPSYGAGLFSAKASLQEFQSRFHGHDERIDVDSLGLSTQLWLDVAEDLLA</sequence>
<reference evidence="7" key="1">
    <citation type="journal article" date="2014" name="Int. J. Syst. Evol. Microbiol.">
        <title>Complete genome sequence of Corynebacterium casei LMG S-19264T (=DSM 44701T), isolated from a smear-ripened cheese.</title>
        <authorList>
            <consortium name="US DOE Joint Genome Institute (JGI-PGF)"/>
            <person name="Walter F."/>
            <person name="Albersmeier A."/>
            <person name="Kalinowski J."/>
            <person name="Ruckert C."/>
        </authorList>
    </citation>
    <scope>NUCLEOTIDE SEQUENCE</scope>
    <source>
        <strain evidence="7">CGMCC 1.14988</strain>
    </source>
</reference>
<dbReference type="OrthoDB" id="7055905at2"/>
<dbReference type="InterPro" id="IPR011650">
    <property type="entry name" value="Peptidase_M20_dimer"/>
</dbReference>
<evidence type="ECO:0000313" key="7">
    <source>
        <dbReference type="EMBL" id="GGI09706.1"/>
    </source>
</evidence>
<comment type="similarity">
    <text evidence="2">Belongs to the peptidase M20A family.</text>
</comment>
<dbReference type="PANTHER" id="PTHR43808:SF8">
    <property type="entry name" value="PEPTIDASE M20 DIMERISATION DOMAIN-CONTAINING PROTEIN"/>
    <property type="match status" value="1"/>
</dbReference>
<dbReference type="EMBL" id="BMHA01000017">
    <property type="protein sequence ID" value="GGI09706.1"/>
    <property type="molecule type" value="Genomic_DNA"/>
</dbReference>
<dbReference type="Gene3D" id="1.10.150.900">
    <property type="match status" value="1"/>
</dbReference>
<name>A0A8J3ETI7_9ACTN</name>
<protein>
    <submittedName>
        <fullName evidence="7">Peptidase</fullName>
    </submittedName>
</protein>
<dbReference type="Proteomes" id="UP000650511">
    <property type="component" value="Unassembled WGS sequence"/>
</dbReference>
<evidence type="ECO:0000256" key="4">
    <source>
        <dbReference type="ARBA" id="ARBA00022801"/>
    </source>
</evidence>
<dbReference type="Gene3D" id="3.30.70.360">
    <property type="match status" value="1"/>
</dbReference>
<reference evidence="7" key="2">
    <citation type="submission" date="2020-09" db="EMBL/GenBank/DDBJ databases">
        <authorList>
            <person name="Sun Q."/>
            <person name="Zhou Y."/>
        </authorList>
    </citation>
    <scope>NUCLEOTIDE SEQUENCE</scope>
    <source>
        <strain evidence="7">CGMCC 1.14988</strain>
    </source>
</reference>
<evidence type="ECO:0000256" key="1">
    <source>
        <dbReference type="ARBA" id="ARBA00001947"/>
    </source>
</evidence>
<keyword evidence="8" id="KW-1185">Reference proteome</keyword>
<dbReference type="AlphaFoldDB" id="A0A8J3ETI7"/>
<dbReference type="InterPro" id="IPR001261">
    <property type="entry name" value="ArgE/DapE_CS"/>
</dbReference>
<proteinExistence type="inferred from homology"/>
<feature type="domain" description="Peptidase M20 dimerisation" evidence="6">
    <location>
        <begin position="193"/>
        <end position="340"/>
    </location>
</feature>
<dbReference type="GO" id="GO:0016787">
    <property type="term" value="F:hydrolase activity"/>
    <property type="evidence" value="ECO:0007669"/>
    <property type="project" value="UniProtKB-KW"/>
</dbReference>
<organism evidence="7 8">
    <name type="scientific">Egicoccus halophilus</name>
    <dbReference type="NCBI Taxonomy" id="1670830"/>
    <lineage>
        <taxon>Bacteria</taxon>
        <taxon>Bacillati</taxon>
        <taxon>Actinomycetota</taxon>
        <taxon>Nitriliruptoria</taxon>
        <taxon>Egicoccales</taxon>
        <taxon>Egicoccaceae</taxon>
        <taxon>Egicoccus</taxon>
    </lineage>
</organism>
<dbReference type="Gene3D" id="3.40.630.10">
    <property type="entry name" value="Zn peptidases"/>
    <property type="match status" value="1"/>
</dbReference>
<dbReference type="Pfam" id="PF07687">
    <property type="entry name" value="M20_dimer"/>
    <property type="match status" value="1"/>
</dbReference>
<dbReference type="Pfam" id="PF01546">
    <property type="entry name" value="Peptidase_M20"/>
    <property type="match status" value="1"/>
</dbReference>
<dbReference type="InterPro" id="IPR050072">
    <property type="entry name" value="Peptidase_M20A"/>
</dbReference>
<dbReference type="PANTHER" id="PTHR43808">
    <property type="entry name" value="ACETYLORNITHINE DEACETYLASE"/>
    <property type="match status" value="1"/>
</dbReference>
<keyword evidence="4" id="KW-0378">Hydrolase</keyword>
<dbReference type="SUPFAM" id="SSF55031">
    <property type="entry name" value="Bacterial exopeptidase dimerisation domain"/>
    <property type="match status" value="1"/>
</dbReference>
<evidence type="ECO:0000259" key="6">
    <source>
        <dbReference type="Pfam" id="PF07687"/>
    </source>
</evidence>
<keyword evidence="3" id="KW-0479">Metal-binding</keyword>
<dbReference type="InterPro" id="IPR036264">
    <property type="entry name" value="Bact_exopeptidase_dim_dom"/>
</dbReference>
<accession>A0A8J3ETI7</accession>
<evidence type="ECO:0000256" key="5">
    <source>
        <dbReference type="ARBA" id="ARBA00022833"/>
    </source>
</evidence>
<keyword evidence="5" id="KW-0862">Zinc</keyword>
<dbReference type="GO" id="GO:0046872">
    <property type="term" value="F:metal ion binding"/>
    <property type="evidence" value="ECO:0007669"/>
    <property type="project" value="UniProtKB-KW"/>
</dbReference>
<dbReference type="SUPFAM" id="SSF53187">
    <property type="entry name" value="Zn-dependent exopeptidases"/>
    <property type="match status" value="1"/>
</dbReference>
<dbReference type="RefSeq" id="WP_130649250.1">
    <property type="nucleotide sequence ID" value="NZ_BMHA01000017.1"/>
</dbReference>
<gene>
    <name evidence="7" type="ORF">GCM10011354_35410</name>
</gene>